<comment type="subcellular location">
    <subcellularLocation>
        <location evidence="5">Cytoplasm</location>
    </subcellularLocation>
</comment>
<evidence type="ECO:0000256" key="2">
    <source>
        <dbReference type="ARBA" id="ARBA00022801"/>
    </source>
</evidence>
<dbReference type="InterPro" id="IPR011545">
    <property type="entry name" value="DEAD/DEAH_box_helicase_dom"/>
</dbReference>
<dbReference type="PANTHER" id="PTHR47963:SF1">
    <property type="entry name" value="DEAD-BOX ATP-DEPENDENT RNA HELICASE CSHB"/>
    <property type="match status" value="1"/>
</dbReference>
<dbReference type="InterPro" id="IPR050547">
    <property type="entry name" value="DEAD_box_RNA_helicases"/>
</dbReference>
<dbReference type="GO" id="GO:0005829">
    <property type="term" value="C:cytosol"/>
    <property type="evidence" value="ECO:0007669"/>
    <property type="project" value="TreeGrafter"/>
</dbReference>
<keyword evidence="5" id="KW-0346">Stress response</keyword>
<feature type="domain" description="Helicase C-terminal" evidence="9">
    <location>
        <begin position="228"/>
        <end position="375"/>
    </location>
</feature>
<feature type="region of interest" description="Disordered" evidence="7">
    <location>
        <begin position="404"/>
        <end position="449"/>
    </location>
</feature>
<sequence length="449" mass="51425">MTKFSQYNFNDAINKSLAEINFEEPTEVQEAVIPLVNKKKDVIVQSMTGSGKTHAFLLPIMNSITKEPTVQALIATPSRELAYQIYEDTQAILKNYDEDYNAFIFVGGTDKQRQQRKLNAHQPQIAIGTPGRLWDLIKENDLHVENVERFVVDEADMTLDMGFLDDVINIAAKMPEHHETAVFSATIPQKLEPFLQKYLTGPKKVEIKNSHVISKSVDNWLMFTHGRDKKALIYKLMTIGEPYMVLVFANTKKTVDEIYDYLKNQGLKVARLHGGLTPRERKRVMKQIENMDYQFVVATDLAARGIDITGVSHVINAEIPDDLEFFIHRVGRTGRNGMSGTAITLYNPGEENKIDEIEKMGIKFNPKELKNDEIVDGYERDRRGQRHASTEKLDPKLVGFVKKQKVKKKPGYKKKIKSAISTEKRQQKKIQNRQAQRDLRKARKNKSSY</sequence>
<feature type="compositionally biased region" description="Basic residues" evidence="7">
    <location>
        <begin position="404"/>
        <end position="417"/>
    </location>
</feature>
<comment type="catalytic activity">
    <reaction evidence="5">
        <text>ATP + H2O = ADP + phosphate + H(+)</text>
        <dbReference type="Rhea" id="RHEA:13065"/>
        <dbReference type="ChEBI" id="CHEBI:15377"/>
        <dbReference type="ChEBI" id="CHEBI:15378"/>
        <dbReference type="ChEBI" id="CHEBI:30616"/>
        <dbReference type="ChEBI" id="CHEBI:43474"/>
        <dbReference type="ChEBI" id="CHEBI:456216"/>
        <dbReference type="EC" id="3.6.4.13"/>
    </reaction>
</comment>
<feature type="domain" description="DEAD-box RNA helicase Q" evidence="10">
    <location>
        <begin position="2"/>
        <end position="30"/>
    </location>
</feature>
<comment type="function">
    <text evidence="5">Probable DEAD-box RNA helicase. May work in conjunction with the cold shock proteins to ensure proper initiation of transcription at low and optimal temperatures.</text>
</comment>
<dbReference type="OrthoDB" id="9805696at2"/>
<dbReference type="CDD" id="cd00268">
    <property type="entry name" value="DEADc"/>
    <property type="match status" value="1"/>
</dbReference>
<evidence type="ECO:0000256" key="5">
    <source>
        <dbReference type="HAMAP-Rule" id="MF_01494"/>
    </source>
</evidence>
<dbReference type="CDD" id="cd18787">
    <property type="entry name" value="SF2_C_DEAD"/>
    <property type="match status" value="1"/>
</dbReference>
<dbReference type="PROSITE" id="PS51195">
    <property type="entry name" value="Q_MOTIF"/>
    <property type="match status" value="1"/>
</dbReference>
<evidence type="ECO:0000256" key="1">
    <source>
        <dbReference type="ARBA" id="ARBA00022741"/>
    </source>
</evidence>
<keyword evidence="5" id="KW-0963">Cytoplasm</keyword>
<dbReference type="PROSITE" id="PS51192">
    <property type="entry name" value="HELICASE_ATP_BIND_1"/>
    <property type="match status" value="1"/>
</dbReference>
<gene>
    <name evidence="5" type="primary">cshB</name>
    <name evidence="11" type="ORF">ABM34_04840</name>
</gene>
<evidence type="ECO:0000256" key="7">
    <source>
        <dbReference type="SAM" id="MobiDB-lite"/>
    </source>
</evidence>
<evidence type="ECO:0000259" key="10">
    <source>
        <dbReference type="PROSITE" id="PS51195"/>
    </source>
</evidence>
<dbReference type="GO" id="GO:0033592">
    <property type="term" value="F:RNA strand annealing activity"/>
    <property type="evidence" value="ECO:0007669"/>
    <property type="project" value="TreeGrafter"/>
</dbReference>
<dbReference type="Pfam" id="PF00270">
    <property type="entry name" value="DEAD"/>
    <property type="match status" value="1"/>
</dbReference>
<dbReference type="GO" id="GO:0016887">
    <property type="term" value="F:ATP hydrolysis activity"/>
    <property type="evidence" value="ECO:0007669"/>
    <property type="project" value="RHEA"/>
</dbReference>
<dbReference type="GO" id="GO:0005840">
    <property type="term" value="C:ribosome"/>
    <property type="evidence" value="ECO:0007669"/>
    <property type="project" value="TreeGrafter"/>
</dbReference>
<organism evidence="11 12">
    <name type="scientific">Companilactobacillus ginsenosidimutans</name>
    <dbReference type="NCBI Taxonomy" id="1007676"/>
    <lineage>
        <taxon>Bacteria</taxon>
        <taxon>Bacillati</taxon>
        <taxon>Bacillota</taxon>
        <taxon>Bacilli</taxon>
        <taxon>Lactobacillales</taxon>
        <taxon>Lactobacillaceae</taxon>
        <taxon>Companilactobacillus</taxon>
    </lineage>
</organism>
<dbReference type="InterPro" id="IPR014014">
    <property type="entry name" value="RNA_helicase_DEAD_Q_motif"/>
</dbReference>
<dbReference type="GO" id="GO:0006401">
    <property type="term" value="P:RNA catabolic process"/>
    <property type="evidence" value="ECO:0007669"/>
    <property type="project" value="UniProtKB-UniRule"/>
</dbReference>
<dbReference type="AlphaFoldDB" id="A0A0H4QIS4"/>
<dbReference type="RefSeq" id="WP_048703877.1">
    <property type="nucleotide sequence ID" value="NZ_CP012034.1"/>
</dbReference>
<dbReference type="EMBL" id="CP012034">
    <property type="protein sequence ID" value="AKP66921.1"/>
    <property type="molecule type" value="Genomic_DNA"/>
</dbReference>
<dbReference type="PANTHER" id="PTHR47963">
    <property type="entry name" value="DEAD-BOX ATP-DEPENDENT RNA HELICASE 47, MITOCHONDRIAL"/>
    <property type="match status" value="1"/>
</dbReference>
<keyword evidence="12" id="KW-1185">Reference proteome</keyword>
<keyword evidence="4 5" id="KW-0067">ATP-binding</keyword>
<dbReference type="PROSITE" id="PS51194">
    <property type="entry name" value="HELICASE_CTER"/>
    <property type="match status" value="1"/>
</dbReference>
<dbReference type="GO" id="GO:0009409">
    <property type="term" value="P:response to cold"/>
    <property type="evidence" value="ECO:0007669"/>
    <property type="project" value="InterPro"/>
</dbReference>
<name>A0A0H4QIS4_9LACO</name>
<accession>A0A0H4QIS4</accession>
<evidence type="ECO:0000313" key="11">
    <source>
        <dbReference type="EMBL" id="AKP66921.1"/>
    </source>
</evidence>
<dbReference type="Proteomes" id="UP000036106">
    <property type="component" value="Chromosome"/>
</dbReference>
<reference evidence="12" key="1">
    <citation type="submission" date="2015-07" db="EMBL/GenBank/DDBJ databases">
        <title>Lactobacillus ginsenosidimutans/EMML 3141/ whole genome sequencing.</title>
        <authorList>
            <person name="Kim M.K."/>
            <person name="Im W.-T."/>
            <person name="Srinivasan S."/>
            <person name="Lee J.-J."/>
        </authorList>
    </citation>
    <scope>NUCLEOTIDE SEQUENCE [LARGE SCALE GENOMIC DNA]</scope>
    <source>
        <strain evidence="12">EMML 3041</strain>
    </source>
</reference>
<dbReference type="Gene3D" id="3.40.50.300">
    <property type="entry name" value="P-loop containing nucleotide triphosphate hydrolases"/>
    <property type="match status" value="2"/>
</dbReference>
<dbReference type="HAMAP" id="MF_01494">
    <property type="entry name" value="DEAD_helicase_CshB"/>
    <property type="match status" value="1"/>
</dbReference>
<keyword evidence="2 5" id="KW-0378">Hydrolase</keyword>
<evidence type="ECO:0000313" key="12">
    <source>
        <dbReference type="Proteomes" id="UP000036106"/>
    </source>
</evidence>
<comment type="similarity">
    <text evidence="5">Belongs to the DEAD box helicase family. CshB subfamily.</text>
</comment>
<dbReference type="GO" id="GO:0003724">
    <property type="term" value="F:RNA helicase activity"/>
    <property type="evidence" value="ECO:0007669"/>
    <property type="project" value="UniProtKB-UniRule"/>
</dbReference>
<evidence type="ECO:0000259" key="9">
    <source>
        <dbReference type="PROSITE" id="PS51194"/>
    </source>
</evidence>
<keyword evidence="3 5" id="KW-0347">Helicase</keyword>
<dbReference type="PATRIC" id="fig|1007676.4.peg.960"/>
<evidence type="ECO:0000256" key="4">
    <source>
        <dbReference type="ARBA" id="ARBA00022840"/>
    </source>
</evidence>
<feature type="domain" description="Helicase ATP-binding" evidence="8">
    <location>
        <begin position="33"/>
        <end position="205"/>
    </location>
</feature>
<dbReference type="SMART" id="SM00490">
    <property type="entry name" value="HELICc"/>
    <property type="match status" value="1"/>
</dbReference>
<protein>
    <recommendedName>
        <fullName evidence="5">DEAD-box ATP-dependent RNA helicase CshB</fullName>
        <ecNumber evidence="5">3.6.4.13</ecNumber>
    </recommendedName>
</protein>
<proteinExistence type="inferred from homology"/>
<dbReference type="EC" id="3.6.4.13" evidence="5"/>
<dbReference type="GO" id="GO:0005524">
    <property type="term" value="F:ATP binding"/>
    <property type="evidence" value="ECO:0007669"/>
    <property type="project" value="UniProtKB-UniRule"/>
</dbReference>
<feature type="compositionally biased region" description="Basic residues" evidence="7">
    <location>
        <begin position="440"/>
        <end position="449"/>
    </location>
</feature>
<dbReference type="InterPro" id="IPR001650">
    <property type="entry name" value="Helicase_C-like"/>
</dbReference>
<dbReference type="SUPFAM" id="SSF52540">
    <property type="entry name" value="P-loop containing nucleoside triphosphate hydrolases"/>
    <property type="match status" value="1"/>
</dbReference>
<dbReference type="STRING" id="1007676.ABM34_04840"/>
<evidence type="ECO:0000259" key="8">
    <source>
        <dbReference type="PROSITE" id="PS51192"/>
    </source>
</evidence>
<keyword evidence="1 5" id="KW-0547">Nucleotide-binding</keyword>
<dbReference type="SMART" id="SM00487">
    <property type="entry name" value="DEXDc"/>
    <property type="match status" value="1"/>
</dbReference>
<dbReference type="KEGG" id="lgn:ABM34_04840"/>
<dbReference type="Pfam" id="PF00271">
    <property type="entry name" value="Helicase_C"/>
    <property type="match status" value="1"/>
</dbReference>
<feature type="short sequence motif" description="Q motif" evidence="6">
    <location>
        <begin position="2"/>
        <end position="30"/>
    </location>
</feature>
<evidence type="ECO:0000256" key="6">
    <source>
        <dbReference type="PROSITE-ProRule" id="PRU00552"/>
    </source>
</evidence>
<dbReference type="InterPro" id="IPR027417">
    <property type="entry name" value="P-loop_NTPase"/>
</dbReference>
<dbReference type="InterPro" id="IPR014001">
    <property type="entry name" value="Helicase_ATP-bd"/>
</dbReference>
<evidence type="ECO:0000256" key="3">
    <source>
        <dbReference type="ARBA" id="ARBA00022806"/>
    </source>
</evidence>
<keyword evidence="5" id="KW-0694">RNA-binding</keyword>
<dbReference type="InterPro" id="IPR044742">
    <property type="entry name" value="DEAD/DEAH_RhlB"/>
</dbReference>
<dbReference type="InterPro" id="IPR030881">
    <property type="entry name" value="CshB"/>
</dbReference>